<dbReference type="Proteomes" id="UP001055712">
    <property type="component" value="Unassembled WGS sequence"/>
</dbReference>
<feature type="compositionally biased region" description="Low complexity" evidence="1">
    <location>
        <begin position="1"/>
        <end position="19"/>
    </location>
</feature>
<evidence type="ECO:0000313" key="2">
    <source>
        <dbReference type="EMBL" id="KAI3429751.1"/>
    </source>
</evidence>
<sequence length="83" mass="8960">MSADKAAAASPFPHSSFPSDLRNPSARVLSDGVGNPASMYSREVRAPLDAAFRGMHRWHWIMGFYMPGLNTSGAWEAGYGSLS</sequence>
<dbReference type="EMBL" id="SIDB01000008">
    <property type="protein sequence ID" value="KAI3429751.1"/>
    <property type="molecule type" value="Genomic_DNA"/>
</dbReference>
<name>A0A9D4TMT8_CHLVU</name>
<accession>A0A9D4TMT8</accession>
<reference evidence="2" key="2">
    <citation type="submission" date="2020-11" db="EMBL/GenBank/DDBJ databases">
        <authorList>
            <person name="Cecchin M."/>
            <person name="Marcolungo L."/>
            <person name="Rossato M."/>
            <person name="Girolomoni L."/>
            <person name="Cosentino E."/>
            <person name="Cuine S."/>
            <person name="Li-Beisson Y."/>
            <person name="Delledonne M."/>
            <person name="Ballottari M."/>
        </authorList>
    </citation>
    <scope>NUCLEOTIDE SEQUENCE</scope>
    <source>
        <strain evidence="2">211/11P</strain>
        <tissue evidence="2">Whole cell</tissue>
    </source>
</reference>
<reference evidence="2" key="1">
    <citation type="journal article" date="2019" name="Plant J.">
        <title>Chlorella vulgaris genome assembly and annotation reveals the molecular basis for metabolic acclimation to high light conditions.</title>
        <authorList>
            <person name="Cecchin M."/>
            <person name="Marcolungo L."/>
            <person name="Rossato M."/>
            <person name="Girolomoni L."/>
            <person name="Cosentino E."/>
            <person name="Cuine S."/>
            <person name="Li-Beisson Y."/>
            <person name="Delledonne M."/>
            <person name="Ballottari M."/>
        </authorList>
    </citation>
    <scope>NUCLEOTIDE SEQUENCE</scope>
    <source>
        <strain evidence="2">211/11P</strain>
    </source>
</reference>
<evidence type="ECO:0000313" key="3">
    <source>
        <dbReference type="Proteomes" id="UP001055712"/>
    </source>
</evidence>
<gene>
    <name evidence="2" type="ORF">D9Q98_010065</name>
</gene>
<organism evidence="2 3">
    <name type="scientific">Chlorella vulgaris</name>
    <name type="common">Green alga</name>
    <dbReference type="NCBI Taxonomy" id="3077"/>
    <lineage>
        <taxon>Eukaryota</taxon>
        <taxon>Viridiplantae</taxon>
        <taxon>Chlorophyta</taxon>
        <taxon>core chlorophytes</taxon>
        <taxon>Trebouxiophyceae</taxon>
        <taxon>Chlorellales</taxon>
        <taxon>Chlorellaceae</taxon>
        <taxon>Chlorella clade</taxon>
        <taxon>Chlorella</taxon>
    </lineage>
</organism>
<dbReference type="AlphaFoldDB" id="A0A9D4TMT8"/>
<evidence type="ECO:0000256" key="1">
    <source>
        <dbReference type="SAM" id="MobiDB-lite"/>
    </source>
</evidence>
<protein>
    <submittedName>
        <fullName evidence="2">Uncharacterized protein</fullName>
    </submittedName>
</protein>
<comment type="caution">
    <text evidence="2">The sequence shown here is derived from an EMBL/GenBank/DDBJ whole genome shotgun (WGS) entry which is preliminary data.</text>
</comment>
<keyword evidence="3" id="KW-1185">Reference proteome</keyword>
<feature type="region of interest" description="Disordered" evidence="1">
    <location>
        <begin position="1"/>
        <end position="36"/>
    </location>
</feature>
<proteinExistence type="predicted"/>